<comment type="caution">
    <text evidence="2">The sequence shown here is derived from an EMBL/GenBank/DDBJ whole genome shotgun (WGS) entry which is preliminary data.</text>
</comment>
<dbReference type="OrthoDB" id="1820252at2759"/>
<sequence length="209" mass="23831">MNLNSKAKEFFSMIRAYVVLVLSKLDPRLPTPPTDKDVELGEQEHEHRKMNWTNGVLQFYEMYIEPDPSAQELTPGILTPGDHPSELFGFVNEVFQNFVKEWTAETLSRELDYVKLLASWKVLYNSVEAETPKLGKTPISSGNEQGKESNGIAGTSQDPSWLKSVYSEKAPQLDRAPVVFPRFTKLRLAEAQEMLKQKYEEVQALDRAH</sequence>
<gene>
    <name evidence="2" type="ORF">CMV_026824</name>
</gene>
<dbReference type="EMBL" id="JRKL02008328">
    <property type="protein sequence ID" value="KAF3946977.1"/>
    <property type="molecule type" value="Genomic_DNA"/>
</dbReference>
<feature type="region of interest" description="Disordered" evidence="1">
    <location>
        <begin position="133"/>
        <end position="156"/>
    </location>
</feature>
<accession>A0A8J4V766</accession>
<dbReference type="InterPro" id="IPR004082">
    <property type="entry name" value="OBERON"/>
</dbReference>
<evidence type="ECO:0000256" key="1">
    <source>
        <dbReference type="SAM" id="MobiDB-lite"/>
    </source>
</evidence>
<keyword evidence="3" id="KW-1185">Reference proteome</keyword>
<organism evidence="2 3">
    <name type="scientific">Castanea mollissima</name>
    <name type="common">Chinese chestnut</name>
    <dbReference type="NCBI Taxonomy" id="60419"/>
    <lineage>
        <taxon>Eukaryota</taxon>
        <taxon>Viridiplantae</taxon>
        <taxon>Streptophyta</taxon>
        <taxon>Embryophyta</taxon>
        <taxon>Tracheophyta</taxon>
        <taxon>Spermatophyta</taxon>
        <taxon>Magnoliopsida</taxon>
        <taxon>eudicotyledons</taxon>
        <taxon>Gunneridae</taxon>
        <taxon>Pentapetalae</taxon>
        <taxon>rosids</taxon>
        <taxon>fabids</taxon>
        <taxon>Fagales</taxon>
        <taxon>Fagaceae</taxon>
        <taxon>Castanea</taxon>
    </lineage>
</organism>
<dbReference type="GO" id="GO:0010071">
    <property type="term" value="P:root meristem specification"/>
    <property type="evidence" value="ECO:0007669"/>
    <property type="project" value="TreeGrafter"/>
</dbReference>
<protein>
    <submittedName>
        <fullName evidence="2">Uncharacterized protein</fullName>
    </submittedName>
</protein>
<dbReference type="PANTHER" id="PTHR21736:SF20">
    <property type="entry name" value="PROTEIN OBERON 4"/>
    <property type="match status" value="1"/>
</dbReference>
<dbReference type="Proteomes" id="UP000737018">
    <property type="component" value="Unassembled WGS sequence"/>
</dbReference>
<dbReference type="AlphaFoldDB" id="A0A8J4V766"/>
<dbReference type="GO" id="GO:0010078">
    <property type="term" value="P:maintenance of root meristem identity"/>
    <property type="evidence" value="ECO:0007669"/>
    <property type="project" value="TreeGrafter"/>
</dbReference>
<dbReference type="GO" id="GO:0010492">
    <property type="term" value="P:maintenance of shoot apical meristem identity"/>
    <property type="evidence" value="ECO:0007669"/>
    <property type="project" value="TreeGrafter"/>
</dbReference>
<name>A0A8J4V766_9ROSI</name>
<dbReference type="GO" id="GO:0005634">
    <property type="term" value="C:nucleus"/>
    <property type="evidence" value="ECO:0007669"/>
    <property type="project" value="TreeGrafter"/>
</dbReference>
<dbReference type="PANTHER" id="PTHR21736">
    <property type="entry name" value="VERNALIZATION-INSENSITIVE PROTEIN 3"/>
    <property type="match status" value="1"/>
</dbReference>
<proteinExistence type="predicted"/>
<evidence type="ECO:0000313" key="2">
    <source>
        <dbReference type="EMBL" id="KAF3946977.1"/>
    </source>
</evidence>
<evidence type="ECO:0000313" key="3">
    <source>
        <dbReference type="Proteomes" id="UP000737018"/>
    </source>
</evidence>
<reference evidence="2" key="1">
    <citation type="submission" date="2020-03" db="EMBL/GenBank/DDBJ databases">
        <title>Castanea mollissima Vanexum genome sequencing.</title>
        <authorList>
            <person name="Staton M."/>
        </authorList>
    </citation>
    <scope>NUCLEOTIDE SEQUENCE</scope>
    <source>
        <tissue evidence="2">Leaf</tissue>
    </source>
</reference>
<dbReference type="GO" id="GO:0010468">
    <property type="term" value="P:regulation of gene expression"/>
    <property type="evidence" value="ECO:0007669"/>
    <property type="project" value="TreeGrafter"/>
</dbReference>